<dbReference type="AlphaFoldDB" id="A0A842IW82"/>
<sequence>MKTQFKCLVLMLIISALNYAQSHQILKKSFEVDKNTSVVLNFENIYVAIEESTDGKIHFDYAMEFEGYSKKAIQEKLKEITAEVSNFDNGITLMAKSKNQITFARFELKTDHGLYIEDDLFSLKKDSIIRKAKDSLLAEIRYNNRLDWSKSPLKYINGRFKKMDKDGNLSNIRKGNVDILRSKFLIKVPPFVKLNINAVNAGLYFRNDMQNELSASIKKGTLKTKGLLNAYNVLRVDNANFEAESISGGTYNFKNVKNGKIGSTQEVNIDSEFSKIEIGEINKSTTITDFNSEYWFYNWAHFFDRFNLYSEYTKIHFFYPDRNHSLKVVGNNTKNLFGNGESEINMQPTRKGEKYTMMTREPHPGETLSGRIFFDIIHGIIYSHNDSIKTINKN</sequence>
<dbReference type="RefSeq" id="WP_185789697.1">
    <property type="nucleotide sequence ID" value="NZ_JACLCP010000004.1"/>
</dbReference>
<name>A0A842IW82_9FLAO</name>
<dbReference type="Proteomes" id="UP000533900">
    <property type="component" value="Unassembled WGS sequence"/>
</dbReference>
<comment type="caution">
    <text evidence="2">The sequence shown here is derived from an EMBL/GenBank/DDBJ whole genome shotgun (WGS) entry which is preliminary data.</text>
</comment>
<gene>
    <name evidence="2" type="ORF">H7F21_12780</name>
</gene>
<organism evidence="2 3">
    <name type="scientific">Winogradskyella flava</name>
    <dbReference type="NCBI Taxonomy" id="1884876"/>
    <lineage>
        <taxon>Bacteria</taxon>
        <taxon>Pseudomonadati</taxon>
        <taxon>Bacteroidota</taxon>
        <taxon>Flavobacteriia</taxon>
        <taxon>Flavobacteriales</taxon>
        <taxon>Flavobacteriaceae</taxon>
        <taxon>Winogradskyella</taxon>
    </lineage>
</organism>
<protein>
    <recommendedName>
        <fullName evidence="4">Adhesin domain-containing protein</fullName>
    </recommendedName>
</protein>
<accession>A0A842IW82</accession>
<feature type="chain" id="PRO_5032484611" description="Adhesin domain-containing protein" evidence="1">
    <location>
        <begin position="23"/>
        <end position="394"/>
    </location>
</feature>
<feature type="signal peptide" evidence="1">
    <location>
        <begin position="1"/>
        <end position="22"/>
    </location>
</feature>
<proteinExistence type="predicted"/>
<dbReference type="EMBL" id="JACLCP010000004">
    <property type="protein sequence ID" value="MBC2845973.1"/>
    <property type="molecule type" value="Genomic_DNA"/>
</dbReference>
<keyword evidence="3" id="KW-1185">Reference proteome</keyword>
<evidence type="ECO:0000313" key="2">
    <source>
        <dbReference type="EMBL" id="MBC2845973.1"/>
    </source>
</evidence>
<evidence type="ECO:0000256" key="1">
    <source>
        <dbReference type="SAM" id="SignalP"/>
    </source>
</evidence>
<evidence type="ECO:0008006" key="4">
    <source>
        <dbReference type="Google" id="ProtNLM"/>
    </source>
</evidence>
<keyword evidence="1" id="KW-0732">Signal</keyword>
<evidence type="ECO:0000313" key="3">
    <source>
        <dbReference type="Proteomes" id="UP000533900"/>
    </source>
</evidence>
<reference evidence="2" key="1">
    <citation type="submission" date="2020-08" db="EMBL/GenBank/DDBJ databases">
        <title>Winogradskyella ouciana sp. nov., isolated from the hadal seawater of the Mariana Trench.</title>
        <authorList>
            <person name="He X."/>
        </authorList>
    </citation>
    <scope>NUCLEOTIDE SEQUENCE [LARGE SCALE GENOMIC DNA]</scope>
    <source>
        <strain evidence="2">KCTC 52348</strain>
    </source>
</reference>